<gene>
    <name evidence="3" type="ordered locus">Caka_0517</name>
</gene>
<dbReference type="EMBL" id="CP001998">
    <property type="protein sequence ID" value="ADE53542.1"/>
    <property type="molecule type" value="Genomic_DNA"/>
</dbReference>
<protein>
    <submittedName>
        <fullName evidence="3">SAF domain protein</fullName>
    </submittedName>
</protein>
<proteinExistence type="predicted"/>
<name>D5ENA7_CORAD</name>
<keyword evidence="4" id="KW-1185">Reference proteome</keyword>
<dbReference type="RefSeq" id="WP_013042267.1">
    <property type="nucleotide sequence ID" value="NC_014008.1"/>
</dbReference>
<dbReference type="PANTHER" id="PTHR30536:SF5">
    <property type="entry name" value="ALTRONATE DEHYDRATASE"/>
    <property type="match status" value="1"/>
</dbReference>
<dbReference type="Proteomes" id="UP000000925">
    <property type="component" value="Chromosome"/>
</dbReference>
<dbReference type="GO" id="GO:0019698">
    <property type="term" value="P:D-galacturonate catabolic process"/>
    <property type="evidence" value="ECO:0007669"/>
    <property type="project" value="TreeGrafter"/>
</dbReference>
<dbReference type="eggNOG" id="COG2721">
    <property type="taxonomic scope" value="Bacteria"/>
</dbReference>
<evidence type="ECO:0000256" key="1">
    <source>
        <dbReference type="ARBA" id="ARBA00023239"/>
    </source>
</evidence>
<keyword evidence="1" id="KW-0456">Lyase</keyword>
<evidence type="ECO:0000313" key="4">
    <source>
        <dbReference type="Proteomes" id="UP000000925"/>
    </source>
</evidence>
<dbReference type="InterPro" id="IPR052172">
    <property type="entry name" value="UxaA_altronate/galactarate_dh"/>
</dbReference>
<reference evidence="3 4" key="1">
    <citation type="journal article" date="2010" name="Stand. Genomic Sci.">
        <title>Complete genome sequence of Coraliomargarita akajimensis type strain (04OKA010-24).</title>
        <authorList>
            <person name="Mavromatis K."/>
            <person name="Abt B."/>
            <person name="Brambilla E."/>
            <person name="Lapidus A."/>
            <person name="Copeland A."/>
            <person name="Deshpande S."/>
            <person name="Nolan M."/>
            <person name="Lucas S."/>
            <person name="Tice H."/>
            <person name="Cheng J.F."/>
            <person name="Han C."/>
            <person name="Detter J.C."/>
            <person name="Woyke T."/>
            <person name="Goodwin L."/>
            <person name="Pitluck S."/>
            <person name="Held B."/>
            <person name="Brettin T."/>
            <person name="Tapia R."/>
            <person name="Ivanova N."/>
            <person name="Mikhailova N."/>
            <person name="Pati A."/>
            <person name="Liolios K."/>
            <person name="Chen A."/>
            <person name="Palaniappan K."/>
            <person name="Land M."/>
            <person name="Hauser L."/>
            <person name="Chang Y.J."/>
            <person name="Jeffries C.D."/>
            <person name="Rohde M."/>
            <person name="Goker M."/>
            <person name="Bristow J."/>
            <person name="Eisen J.A."/>
            <person name="Markowitz V."/>
            <person name="Hugenholtz P."/>
            <person name="Klenk H.P."/>
            <person name="Kyrpides N.C."/>
        </authorList>
    </citation>
    <scope>NUCLEOTIDE SEQUENCE [LARGE SCALE GENOMIC DNA]</scope>
    <source>
        <strain evidence="4">DSM 45221 / IAM 15411 / JCM 23193 / KCTC 12865</strain>
    </source>
</reference>
<accession>D5ENA7</accession>
<evidence type="ECO:0000313" key="3">
    <source>
        <dbReference type="EMBL" id="ADE53542.1"/>
    </source>
</evidence>
<dbReference type="OrthoDB" id="9804574at2"/>
<dbReference type="Gene3D" id="2.30.130.110">
    <property type="match status" value="1"/>
</dbReference>
<organism evidence="3 4">
    <name type="scientific">Coraliomargarita akajimensis (strain DSM 45221 / IAM 15411 / JCM 23193 / KCTC 12865 / 04OKA010-24)</name>
    <dbReference type="NCBI Taxonomy" id="583355"/>
    <lineage>
        <taxon>Bacteria</taxon>
        <taxon>Pseudomonadati</taxon>
        <taxon>Verrucomicrobiota</taxon>
        <taxon>Opitutia</taxon>
        <taxon>Puniceicoccales</taxon>
        <taxon>Coraliomargaritaceae</taxon>
        <taxon>Coraliomargarita</taxon>
    </lineage>
</organism>
<dbReference type="GO" id="GO:0016829">
    <property type="term" value="F:lyase activity"/>
    <property type="evidence" value="ECO:0007669"/>
    <property type="project" value="UniProtKB-KW"/>
</dbReference>
<evidence type="ECO:0000259" key="2">
    <source>
        <dbReference type="SMART" id="SM00858"/>
    </source>
</evidence>
<dbReference type="AlphaFoldDB" id="D5ENA7"/>
<dbReference type="InterPro" id="IPR044144">
    <property type="entry name" value="SAF_UxaA/GarD"/>
</dbReference>
<dbReference type="KEGG" id="caa:Caka_0517"/>
<dbReference type="STRING" id="583355.Caka_0517"/>
<dbReference type="SMART" id="SM00858">
    <property type="entry name" value="SAF"/>
    <property type="match status" value="1"/>
</dbReference>
<dbReference type="PANTHER" id="PTHR30536">
    <property type="entry name" value="ALTRONATE/GALACTARATE DEHYDRATASE"/>
    <property type="match status" value="1"/>
</dbReference>
<dbReference type="HOGENOM" id="CLU_084161_3_1_0"/>
<dbReference type="CDD" id="cd11613">
    <property type="entry name" value="SAF_AH_GD"/>
    <property type="match status" value="1"/>
</dbReference>
<dbReference type="InterPro" id="IPR013974">
    <property type="entry name" value="SAF"/>
</dbReference>
<sequence length="109" mass="11623">MARAFVIDSQDNVATVLEAVPADEVVTLLGDGQTATCTAIECIRAEHKLAILPITKGAAVVKYGMPIGQATKDIEAGEWVHLHNCVSNYDERSGTLNHESGAPSDIEYV</sequence>
<feature type="domain" description="SAF" evidence="2">
    <location>
        <begin position="11"/>
        <end position="86"/>
    </location>
</feature>